<evidence type="ECO:0000256" key="2">
    <source>
        <dbReference type="SAM" id="MobiDB-lite"/>
    </source>
</evidence>
<dbReference type="Proteomes" id="UP001321481">
    <property type="component" value="Unassembled WGS sequence"/>
</dbReference>
<protein>
    <submittedName>
        <fullName evidence="5">DUF5684 domain-containing protein</fullName>
    </submittedName>
</protein>
<dbReference type="InterPro" id="IPR008984">
    <property type="entry name" value="SMAD_FHA_dom_sf"/>
</dbReference>
<dbReference type="Pfam" id="PF00498">
    <property type="entry name" value="FHA"/>
    <property type="match status" value="1"/>
</dbReference>
<keyword evidence="6" id="KW-1185">Reference proteome</keyword>
<gene>
    <name evidence="5" type="ORF">QNI14_07965</name>
</gene>
<feature type="compositionally biased region" description="Pro residues" evidence="2">
    <location>
        <begin position="134"/>
        <end position="167"/>
    </location>
</feature>
<dbReference type="CDD" id="cd00060">
    <property type="entry name" value="FHA"/>
    <property type="match status" value="1"/>
</dbReference>
<keyword evidence="3" id="KW-1133">Transmembrane helix</keyword>
<feature type="transmembrane region" description="Helical" evidence="3">
    <location>
        <begin position="97"/>
        <end position="118"/>
    </location>
</feature>
<feature type="compositionally biased region" description="Pro residues" evidence="2">
    <location>
        <begin position="177"/>
        <end position="196"/>
    </location>
</feature>
<feature type="transmembrane region" description="Helical" evidence="3">
    <location>
        <begin position="12"/>
        <end position="36"/>
    </location>
</feature>
<dbReference type="InterPro" id="IPR000253">
    <property type="entry name" value="FHA_dom"/>
</dbReference>
<feature type="region of interest" description="Disordered" evidence="2">
    <location>
        <begin position="129"/>
        <end position="219"/>
    </location>
</feature>
<name>A0ABT6ZDY8_9MICO</name>
<feature type="compositionally biased region" description="Low complexity" evidence="2">
    <location>
        <begin position="312"/>
        <end position="323"/>
    </location>
</feature>
<comment type="caution">
    <text evidence="5">The sequence shown here is derived from an EMBL/GenBank/DDBJ whole genome shotgun (WGS) entry which is preliminary data.</text>
</comment>
<dbReference type="Gene3D" id="2.60.200.20">
    <property type="match status" value="1"/>
</dbReference>
<dbReference type="Pfam" id="PF18936">
    <property type="entry name" value="DUF5684"/>
    <property type="match status" value="1"/>
</dbReference>
<evidence type="ECO:0000256" key="1">
    <source>
        <dbReference type="ARBA" id="ARBA00022553"/>
    </source>
</evidence>
<keyword evidence="3" id="KW-0472">Membrane</keyword>
<proteinExistence type="predicted"/>
<dbReference type="InterPro" id="IPR043739">
    <property type="entry name" value="DUF5684"/>
</dbReference>
<organism evidence="5 6">
    <name type="scientific">Microbacterium dauci</name>
    <dbReference type="NCBI Taxonomy" id="3048008"/>
    <lineage>
        <taxon>Bacteria</taxon>
        <taxon>Bacillati</taxon>
        <taxon>Actinomycetota</taxon>
        <taxon>Actinomycetes</taxon>
        <taxon>Micrococcales</taxon>
        <taxon>Microbacteriaceae</taxon>
        <taxon>Microbacterium</taxon>
    </lineage>
</organism>
<evidence type="ECO:0000313" key="6">
    <source>
        <dbReference type="Proteomes" id="UP001321481"/>
    </source>
</evidence>
<feature type="transmembrane region" description="Helical" evidence="3">
    <location>
        <begin position="65"/>
        <end position="85"/>
    </location>
</feature>
<reference evidence="5 6" key="1">
    <citation type="submission" date="2023-05" db="EMBL/GenBank/DDBJ databases">
        <title>Microbacterium dauci sp.nov., Isolated from Carrot Rhizosphere Soil.</title>
        <authorList>
            <person name="Xiao Z."/>
            <person name="Zheng J."/>
        </authorList>
    </citation>
    <scope>NUCLEOTIDE SEQUENCE [LARGE SCALE GENOMIC DNA]</scope>
    <source>
        <strain evidence="5 6">LX3-4</strain>
    </source>
</reference>
<dbReference type="SMART" id="SM00240">
    <property type="entry name" value="FHA"/>
    <property type="match status" value="1"/>
</dbReference>
<evidence type="ECO:0000256" key="3">
    <source>
        <dbReference type="SAM" id="Phobius"/>
    </source>
</evidence>
<feature type="domain" description="FHA" evidence="4">
    <location>
        <begin position="375"/>
        <end position="429"/>
    </location>
</feature>
<sequence length="467" mass="48476">MNSGVDSAANAVIGLLSFVLLVGIYAWVALALSALFRKLGEEPWRGWVPFLNIATVLKWGGFSPWLVLFSLIPGLGQLAVTVLVVMSAHKLNRGFGYGGGMTALAALLFPVWATIVGFGPAPWRGARPVAARPTLPPPTGASPPYAPFTSAPPAPWPGGLTTPPPAPHAAAVAPQSWAPPPPAGPVAPPPLPPAPTPVVGMPPGHEPTVPMPHPRSTPDWQAEVDEVSAISPAPFPPSAAPSAASAGASFVSPPVAAGDDAVISEVPGRGADAPVTRSPAPARHEPAAPSEPDPVDERNVFPELTGEVSAVVGSPAAGAPVSATRSVSAQHRDEAEATGDDLDDVDQTVMVRRRRAVWELVPPSGAPIPLEADVVILGRHPAAEPRHPRAQLVTIIDPTRTVSKTHARLERRGDAWHITDLDSTNGVLLPSLLGTDIELEPGTEVEVADRFLLGDAALRLQRVELGD</sequence>
<evidence type="ECO:0000313" key="5">
    <source>
        <dbReference type="EMBL" id="MDJ1114387.1"/>
    </source>
</evidence>
<feature type="region of interest" description="Disordered" evidence="2">
    <location>
        <begin position="265"/>
        <end position="299"/>
    </location>
</feature>
<keyword evidence="3" id="KW-0812">Transmembrane</keyword>
<keyword evidence="1" id="KW-0597">Phosphoprotein</keyword>
<dbReference type="EMBL" id="JASJND010000005">
    <property type="protein sequence ID" value="MDJ1114387.1"/>
    <property type="molecule type" value="Genomic_DNA"/>
</dbReference>
<dbReference type="RefSeq" id="WP_283716002.1">
    <property type="nucleotide sequence ID" value="NZ_JASJND010000005.1"/>
</dbReference>
<dbReference type="SUPFAM" id="SSF49879">
    <property type="entry name" value="SMAD/FHA domain"/>
    <property type="match status" value="1"/>
</dbReference>
<feature type="region of interest" description="Disordered" evidence="2">
    <location>
        <begin position="312"/>
        <end position="339"/>
    </location>
</feature>
<dbReference type="PROSITE" id="PS50006">
    <property type="entry name" value="FHA_DOMAIN"/>
    <property type="match status" value="1"/>
</dbReference>
<accession>A0ABT6ZDY8</accession>
<evidence type="ECO:0000259" key="4">
    <source>
        <dbReference type="PROSITE" id="PS50006"/>
    </source>
</evidence>